<accession>A0ABR5G624</accession>
<comment type="caution">
    <text evidence="1">The sequence shown here is derived from an EMBL/GenBank/DDBJ whole genome shotgun (WGS) entry which is preliminary data.</text>
</comment>
<evidence type="ECO:0008006" key="3">
    <source>
        <dbReference type="Google" id="ProtNLM"/>
    </source>
</evidence>
<dbReference type="Proteomes" id="UP000036305">
    <property type="component" value="Unassembled WGS sequence"/>
</dbReference>
<evidence type="ECO:0000313" key="1">
    <source>
        <dbReference type="EMBL" id="KLY25553.1"/>
    </source>
</evidence>
<sequence>MAFNPELGSTSPAVLLDNAERLDKLVNGDAPTELDRAGVDLDTWRGMMAKNAEAISALMENGGVAVYVTESALRASVPSDQHNLAIDQSTGNYYSWDKTAVALQQETTSLLARMTTQPTEIQKAAVNRLYYDLKQSGILAKLDGLWLGINTSRADARLNIVNGSLPLTENGTINFNTSSGWTFFGDSWLDTGFNPSTAGGHYSKDSASFGVMVAGATNQGVFMGAYDGANGLTMSRTENTLNARINNNELLTGLISPTGTTLFSATRLSSVTSTLYSGSKVVAVSNAPSLSVINASVNIGRARAASGWYASANICAAFIASGLTETEMFALNDAVQRYISGFRSATLPAGVWVQMPYSLIKPADVTAISSDVVDRKTTLLANALVSCDTYSDIMKLSVSSLDVRAVDESTGVVYEPSIIPDTTLAETTALIARMAVKPGTVQQMAINQLIYLLKNEGVWGALDGLWLGVSTSYADSLLNIVKDAFNLSTDAPPAWNQSGGWTFSRSGLTYLDTGYNPSLAAGKLALEDASFGALLFPPSTMVATGHVMGAFNGTEGISLAPRPSSASSSPMGVRLNQANAFIVGDYAVANAVYGVSRLNGKLAVYREGLLLGSTMQAATVMANTNVLLGCSQKSSGYHMFDGALAAAWVGASLTAKQMLVLTNAIRRYNDVFRNRLSAFSVWWSATERRMYSHDDIIAIAGSASGSSSLEPPVSDATITADIALSLSERGQTYRGGYIEIQPDSFIGGTEPATDSTTALWGFPQSLTASEQSRLRSMMFPGNGYGIYYIRLPLGFAYRGFRNIDSATGLAKNIGERYSGQNAALKRLIANIVEAGGGLAPEYWCPAPYWMTNGKYAGTPSAYNQPWAGGTYPRSITLDSIKGSDPTQYAVQIEAMASAMLNDFEYLHQNVGPIRMWGLQNEPQYGHELYGVCKYTDRVYSDLLAVLQPKIAASAILSEWEGQANTPLLHVASDNDWHIGQAYIDAHPETIWGYSHHNITAIATDADWLKSSTFINQKGGKKNVFVNETEYMHPENSSNAWKCANNMLRDVHNLTFGSAEVVMPIIHLCKQLGESSSYTSNTDGYAIMKCNLQQEYGIEPGQEGNEDMLGYGNFGENPWNYNAYRLTGDNLPVGAIRVGGQPTISTAGIGVAVFRAGGKLKLFLVNRNSGVAAVTISLGVAKTLVGRHYDLSHAGDALTSRTGSSITFVIPAYSGQCWSEV</sequence>
<name>A0ABR5G624_9ENTR</name>
<dbReference type="RefSeq" id="WP_053067550.1">
    <property type="nucleotide sequence ID" value="NZ_JAKWGX010000155.1"/>
</dbReference>
<dbReference type="EMBL" id="LEUS01000030">
    <property type="protein sequence ID" value="KLY25553.1"/>
    <property type="molecule type" value="Genomic_DNA"/>
</dbReference>
<dbReference type="InterPro" id="IPR017853">
    <property type="entry name" value="GH"/>
</dbReference>
<proteinExistence type="predicted"/>
<organism evidence="1 2">
    <name type="scientific">Klebsiella michiganensis</name>
    <dbReference type="NCBI Taxonomy" id="1134687"/>
    <lineage>
        <taxon>Bacteria</taxon>
        <taxon>Pseudomonadati</taxon>
        <taxon>Pseudomonadota</taxon>
        <taxon>Gammaproteobacteria</taxon>
        <taxon>Enterobacterales</taxon>
        <taxon>Enterobacteriaceae</taxon>
        <taxon>Klebsiella/Raoultella group</taxon>
        <taxon>Klebsiella</taxon>
    </lineage>
</organism>
<evidence type="ECO:0000313" key="2">
    <source>
        <dbReference type="Proteomes" id="UP000036305"/>
    </source>
</evidence>
<protein>
    <recommendedName>
        <fullName evidence="3">Flagellar biosynthesis, cell-distal portion of basal-body rod</fullName>
    </recommendedName>
</protein>
<dbReference type="SUPFAM" id="SSF51445">
    <property type="entry name" value="(Trans)glycosidases"/>
    <property type="match status" value="1"/>
</dbReference>
<gene>
    <name evidence="1" type="ORF">SK91_05459</name>
</gene>
<dbReference type="Gene3D" id="3.20.20.80">
    <property type="entry name" value="Glycosidases"/>
    <property type="match status" value="1"/>
</dbReference>
<reference evidence="1 2" key="1">
    <citation type="submission" date="2015-06" db="EMBL/GenBank/DDBJ databases">
        <title>The Genome Sequence of None.</title>
        <authorList>
            <consortium name="The Broad Institute Genomics Platform"/>
            <consortium name="The Broad Institute Genome Sequencing Center for Infectious Disease"/>
            <person name="Earl A.M."/>
            <person name="Onderdonk A.B."/>
            <person name="Kirby J."/>
            <person name="Ferraro M.J."/>
            <person name="Huang S."/>
            <person name="Spencer M."/>
            <person name="Fodor A."/>
            <person name="Hooper D."/>
            <person name="Dekker J."/>
            <person name="O'Brien T."/>
            <person name="Quan V."/>
            <person name="Gombosev A."/>
            <person name="Delaney M."/>
            <person name="DuBois A."/>
            <person name="Ernst C."/>
            <person name="Kim D.S."/>
            <person name="Rossman W."/>
            <person name="Gohs F."/>
            <person name="Petruso H."/>
            <person name="Nozar T."/>
            <person name="Mougeot F."/>
            <person name="Manson-McGuire A."/>
            <person name="Young S."/>
            <person name="Abouelleil A."/>
            <person name="Cao P."/>
            <person name="Chapman S.B."/>
            <person name="Griggs A."/>
            <person name="Priest M."/>
            <person name="Shea T."/>
            <person name="Wortman I."/>
            <person name="Wortman J.R."/>
            <person name="Nusbaum C."/>
            <person name="Birren B."/>
        </authorList>
    </citation>
    <scope>NUCLEOTIDE SEQUENCE [LARGE SCALE GENOMIC DNA]</scope>
    <source>
        <strain evidence="1 2">MGH87</strain>
    </source>
</reference>
<keyword evidence="2" id="KW-1185">Reference proteome</keyword>